<gene>
    <name evidence="2" type="ORF">XM38_023230</name>
</gene>
<proteinExistence type="predicted"/>
<feature type="domain" description="FecR protein" evidence="1">
    <location>
        <begin position="74"/>
        <end position="174"/>
    </location>
</feature>
<name>A0A1Z3HM41_9CYAN</name>
<sequence length="288" mass="31202">MVAFDVRRYRYHVLGIGGAIASLLISQTPTSAIPVRVNRWLQVRQVTGNVTYLERRQSQPARVGQRLTAIGDGLRTTSNSTAQLEVDTGIGFIDVFERTELRIRALSVAPDNGRITHLTLEQGQIRVRTRSFTHEGSELEIETPAGVSGVRGTEFGLGVQPTGQTGTATQAGAVATTAQDQTVMVPGGFQNLMVPGSPPTAPVPLRNDTSLVVRRNFLIEGNVRYVQLVGQVDPVNIVLVDGEQQTVSAVGEFRLTRPAATRTALQIQVITPLGRQQIHEVRLLAPDT</sequence>
<dbReference type="RefSeq" id="WP_080812716.1">
    <property type="nucleotide sequence ID" value="NZ_CP021983.2"/>
</dbReference>
<dbReference type="OrthoDB" id="465662at2"/>
<evidence type="ECO:0000313" key="2">
    <source>
        <dbReference type="EMBL" id="ASC71371.1"/>
    </source>
</evidence>
<dbReference type="AlphaFoldDB" id="A0A1Z3HM41"/>
<dbReference type="PANTHER" id="PTHR38731">
    <property type="entry name" value="LIPL45-RELATED LIPOPROTEIN-RELATED"/>
    <property type="match status" value="1"/>
</dbReference>
<dbReference type="PANTHER" id="PTHR38731:SF1">
    <property type="entry name" value="FECR PROTEIN DOMAIN-CONTAINING PROTEIN"/>
    <property type="match status" value="1"/>
</dbReference>
<evidence type="ECO:0000259" key="1">
    <source>
        <dbReference type="Pfam" id="PF04773"/>
    </source>
</evidence>
<dbReference type="Proteomes" id="UP000191901">
    <property type="component" value="Chromosome"/>
</dbReference>
<evidence type="ECO:0000313" key="3">
    <source>
        <dbReference type="Proteomes" id="UP000191901"/>
    </source>
</evidence>
<dbReference type="InterPro" id="IPR006860">
    <property type="entry name" value="FecR"/>
</dbReference>
<dbReference type="EMBL" id="CP021983">
    <property type="protein sequence ID" value="ASC71371.1"/>
    <property type="molecule type" value="Genomic_DNA"/>
</dbReference>
<reference evidence="2 3" key="1">
    <citation type="journal article" date="2016" name="Biochim. Biophys. Acta">
        <title>Characterization of red-shifted phycobilisomes isolated from the chlorophyll f-containing cyanobacterium Halomicronema hongdechloris.</title>
        <authorList>
            <person name="Li Y."/>
            <person name="Lin Y."/>
            <person name="Garvey C.J."/>
            <person name="Birch D."/>
            <person name="Corkery R.W."/>
            <person name="Loughlin P.C."/>
            <person name="Scheer H."/>
            <person name="Willows R.D."/>
            <person name="Chen M."/>
        </authorList>
    </citation>
    <scope>NUCLEOTIDE SEQUENCE [LARGE SCALE GENOMIC DNA]</scope>
    <source>
        <strain evidence="2 3">C2206</strain>
    </source>
</reference>
<dbReference type="STRING" id="1641165.XM38_21945"/>
<keyword evidence="3" id="KW-1185">Reference proteome</keyword>
<organism evidence="2 3">
    <name type="scientific">Halomicronema hongdechloris C2206</name>
    <dbReference type="NCBI Taxonomy" id="1641165"/>
    <lineage>
        <taxon>Bacteria</taxon>
        <taxon>Bacillati</taxon>
        <taxon>Cyanobacteriota</taxon>
        <taxon>Cyanophyceae</taxon>
        <taxon>Nodosilineales</taxon>
        <taxon>Nodosilineaceae</taxon>
        <taxon>Halomicronema</taxon>
    </lineage>
</organism>
<dbReference type="KEGG" id="hhg:XM38_023230"/>
<protein>
    <recommendedName>
        <fullName evidence="1">FecR protein domain-containing protein</fullName>
    </recommendedName>
</protein>
<dbReference type="Pfam" id="PF04773">
    <property type="entry name" value="FecR"/>
    <property type="match status" value="1"/>
</dbReference>
<accession>A0A1Z3HM41</accession>